<dbReference type="AlphaFoldDB" id="A0AAD9HI66"/>
<gene>
    <name evidence="3" type="ORF">LX32DRAFT_386357</name>
</gene>
<dbReference type="EMBL" id="MU842873">
    <property type="protein sequence ID" value="KAK2028757.1"/>
    <property type="molecule type" value="Genomic_DNA"/>
</dbReference>
<keyword evidence="2" id="KW-0812">Transmembrane</keyword>
<proteinExistence type="predicted"/>
<feature type="transmembrane region" description="Helical" evidence="2">
    <location>
        <begin position="101"/>
        <end position="120"/>
    </location>
</feature>
<accession>A0AAD9HI66</accession>
<keyword evidence="2" id="KW-1133">Transmembrane helix</keyword>
<dbReference type="Proteomes" id="UP001232148">
    <property type="component" value="Unassembled WGS sequence"/>
</dbReference>
<comment type="caution">
    <text evidence="3">The sequence shown here is derived from an EMBL/GenBank/DDBJ whole genome shotgun (WGS) entry which is preliminary data.</text>
</comment>
<reference evidence="3" key="1">
    <citation type="submission" date="2021-06" db="EMBL/GenBank/DDBJ databases">
        <title>Comparative genomics, transcriptomics and evolutionary studies reveal genomic signatures of adaptation to plant cell wall in hemibiotrophic fungi.</title>
        <authorList>
            <consortium name="DOE Joint Genome Institute"/>
            <person name="Baroncelli R."/>
            <person name="Diaz J.F."/>
            <person name="Benocci T."/>
            <person name="Peng M."/>
            <person name="Battaglia E."/>
            <person name="Haridas S."/>
            <person name="Andreopoulos W."/>
            <person name="Labutti K."/>
            <person name="Pangilinan J."/>
            <person name="Floch G.L."/>
            <person name="Makela M.R."/>
            <person name="Henrissat B."/>
            <person name="Grigoriev I.V."/>
            <person name="Crouch J.A."/>
            <person name="De Vries R.P."/>
            <person name="Sukno S.A."/>
            <person name="Thon M.R."/>
        </authorList>
    </citation>
    <scope>NUCLEOTIDE SEQUENCE</scope>
    <source>
        <strain evidence="3">MAFF235873</strain>
    </source>
</reference>
<organism evidence="3 4">
    <name type="scientific">Colletotrichum zoysiae</name>
    <dbReference type="NCBI Taxonomy" id="1216348"/>
    <lineage>
        <taxon>Eukaryota</taxon>
        <taxon>Fungi</taxon>
        <taxon>Dikarya</taxon>
        <taxon>Ascomycota</taxon>
        <taxon>Pezizomycotina</taxon>
        <taxon>Sordariomycetes</taxon>
        <taxon>Hypocreomycetidae</taxon>
        <taxon>Glomerellales</taxon>
        <taxon>Glomerellaceae</taxon>
        <taxon>Colletotrichum</taxon>
        <taxon>Colletotrichum graminicola species complex</taxon>
    </lineage>
</organism>
<evidence type="ECO:0000313" key="3">
    <source>
        <dbReference type="EMBL" id="KAK2028757.1"/>
    </source>
</evidence>
<sequence>MVDSASGAQLVSKPPASRDAMDEVIRSSRYHHHHHRTHTHPRCLTRPHEREKHAENGACCRAGKSREMARGEVAPLKLMADYAKTFSAKLDSSIHRYVRNGSRFLFLFFYKCFFLMYARYRKNEKKTRNKLMVFVIPFPVLPAGEMMLMMMMIMMIMGVCASRIPQPPLPPSPTRRSCALTSIPIYVQ</sequence>
<evidence type="ECO:0000256" key="1">
    <source>
        <dbReference type="SAM" id="MobiDB-lite"/>
    </source>
</evidence>
<evidence type="ECO:0000256" key="2">
    <source>
        <dbReference type="SAM" id="Phobius"/>
    </source>
</evidence>
<feature type="transmembrane region" description="Helical" evidence="2">
    <location>
        <begin position="132"/>
        <end position="157"/>
    </location>
</feature>
<feature type="region of interest" description="Disordered" evidence="1">
    <location>
        <begin position="1"/>
        <end position="20"/>
    </location>
</feature>
<evidence type="ECO:0000313" key="4">
    <source>
        <dbReference type="Proteomes" id="UP001232148"/>
    </source>
</evidence>
<keyword evidence="4" id="KW-1185">Reference proteome</keyword>
<keyword evidence="2" id="KW-0472">Membrane</keyword>
<protein>
    <submittedName>
        <fullName evidence="3">Uncharacterized protein</fullName>
    </submittedName>
</protein>
<name>A0AAD9HI66_9PEZI</name>